<evidence type="ECO:0000256" key="1">
    <source>
        <dbReference type="SAM" id="MobiDB-lite"/>
    </source>
</evidence>
<feature type="region of interest" description="Disordered" evidence="1">
    <location>
        <begin position="181"/>
        <end position="210"/>
    </location>
</feature>
<evidence type="ECO:0000256" key="2">
    <source>
        <dbReference type="SAM" id="SignalP"/>
    </source>
</evidence>
<dbReference type="EMBL" id="CAKOGL010000023">
    <property type="protein sequence ID" value="CAH2101580.1"/>
    <property type="molecule type" value="Genomic_DNA"/>
</dbReference>
<keyword evidence="4" id="KW-1185">Reference proteome</keyword>
<comment type="caution">
    <text evidence="3">The sequence shown here is derived from an EMBL/GenBank/DDBJ whole genome shotgun (WGS) entry which is preliminary data.</text>
</comment>
<gene>
    <name evidence="3" type="ORF">EEDITHA_LOCUS16319</name>
</gene>
<reference evidence="3" key="1">
    <citation type="submission" date="2022-03" db="EMBL/GenBank/DDBJ databases">
        <authorList>
            <person name="Tunstrom K."/>
        </authorList>
    </citation>
    <scope>NUCLEOTIDE SEQUENCE</scope>
</reference>
<accession>A0AAU9UUH6</accession>
<evidence type="ECO:0000313" key="4">
    <source>
        <dbReference type="Proteomes" id="UP001153954"/>
    </source>
</evidence>
<sequence>MLPIFLVFFALFCSKVTSWTVDLDEVKKHLKENEVRSVENGDDVKNDENSILDENYASDIEYQSYKEKEVSSIIRNGSVYLEGLSKALMSYRYMVYNCSKMNTTLVDSKERNELLSVCRTAANNSEYIQKLSELALMTTNQLRDKADDKKVDERNENELLLQLAWLLDRLAYLTGYEPNPKDYINTEELPTSEIEEKRNNTTEKTDTDSSEILEQMENGRPMSKLPPKETVKTIRKRSAEPLENVVKYYVKYKVWNSTNSDNLNNDIKDFDVKNELTVKLINKRSIKKLIRRSKIKN</sequence>
<feature type="chain" id="PRO_5043516051" evidence="2">
    <location>
        <begin position="19"/>
        <end position="297"/>
    </location>
</feature>
<feature type="signal peptide" evidence="2">
    <location>
        <begin position="1"/>
        <end position="18"/>
    </location>
</feature>
<keyword evidence="2" id="KW-0732">Signal</keyword>
<organism evidence="3 4">
    <name type="scientific">Euphydryas editha</name>
    <name type="common">Edith's checkerspot</name>
    <dbReference type="NCBI Taxonomy" id="104508"/>
    <lineage>
        <taxon>Eukaryota</taxon>
        <taxon>Metazoa</taxon>
        <taxon>Ecdysozoa</taxon>
        <taxon>Arthropoda</taxon>
        <taxon>Hexapoda</taxon>
        <taxon>Insecta</taxon>
        <taxon>Pterygota</taxon>
        <taxon>Neoptera</taxon>
        <taxon>Endopterygota</taxon>
        <taxon>Lepidoptera</taxon>
        <taxon>Glossata</taxon>
        <taxon>Ditrysia</taxon>
        <taxon>Papilionoidea</taxon>
        <taxon>Nymphalidae</taxon>
        <taxon>Nymphalinae</taxon>
        <taxon>Euphydryas</taxon>
    </lineage>
</organism>
<dbReference type="AlphaFoldDB" id="A0AAU9UUH6"/>
<name>A0AAU9UUH6_EUPED</name>
<proteinExistence type="predicted"/>
<dbReference type="Proteomes" id="UP001153954">
    <property type="component" value="Unassembled WGS sequence"/>
</dbReference>
<protein>
    <submittedName>
        <fullName evidence="3">Uncharacterized protein</fullName>
    </submittedName>
</protein>
<evidence type="ECO:0000313" key="3">
    <source>
        <dbReference type="EMBL" id="CAH2101580.1"/>
    </source>
</evidence>
<feature type="compositionally biased region" description="Basic and acidic residues" evidence="1">
    <location>
        <begin position="194"/>
        <end position="207"/>
    </location>
</feature>